<organism evidence="2 3">
    <name type="scientific">Penicillium cf. griseofulvum</name>
    <dbReference type="NCBI Taxonomy" id="2972120"/>
    <lineage>
        <taxon>Eukaryota</taxon>
        <taxon>Fungi</taxon>
        <taxon>Dikarya</taxon>
        <taxon>Ascomycota</taxon>
        <taxon>Pezizomycotina</taxon>
        <taxon>Eurotiomycetes</taxon>
        <taxon>Eurotiomycetidae</taxon>
        <taxon>Eurotiales</taxon>
        <taxon>Aspergillaceae</taxon>
        <taxon>Penicillium</taxon>
    </lineage>
</organism>
<accession>A0A9W9IVM0</accession>
<reference evidence="2" key="2">
    <citation type="journal article" date="2023" name="IMA Fungus">
        <title>Comparative genomic study of the Penicillium genus elucidates a diverse pangenome and 15 lateral gene transfer events.</title>
        <authorList>
            <person name="Petersen C."/>
            <person name="Sorensen T."/>
            <person name="Nielsen M.R."/>
            <person name="Sondergaard T.E."/>
            <person name="Sorensen J.L."/>
            <person name="Fitzpatrick D.A."/>
            <person name="Frisvad J.C."/>
            <person name="Nielsen K.L."/>
        </authorList>
    </citation>
    <scope>NUCLEOTIDE SEQUENCE</scope>
    <source>
        <strain evidence="2">IBT 16849</strain>
    </source>
</reference>
<evidence type="ECO:0000313" key="3">
    <source>
        <dbReference type="Proteomes" id="UP001150879"/>
    </source>
</evidence>
<feature type="transmembrane region" description="Helical" evidence="1">
    <location>
        <begin position="20"/>
        <end position="42"/>
    </location>
</feature>
<keyword evidence="1" id="KW-0472">Membrane</keyword>
<keyword evidence="3" id="KW-1185">Reference proteome</keyword>
<feature type="transmembrane region" description="Helical" evidence="1">
    <location>
        <begin position="49"/>
        <end position="68"/>
    </location>
</feature>
<name>A0A9W9IVM0_9EURO</name>
<evidence type="ECO:0000256" key="1">
    <source>
        <dbReference type="SAM" id="Phobius"/>
    </source>
</evidence>
<keyword evidence="1" id="KW-0812">Transmembrane</keyword>
<dbReference type="Proteomes" id="UP001150879">
    <property type="component" value="Unassembled WGS sequence"/>
</dbReference>
<proteinExistence type="predicted"/>
<reference evidence="2" key="1">
    <citation type="submission" date="2022-11" db="EMBL/GenBank/DDBJ databases">
        <authorList>
            <person name="Petersen C."/>
        </authorList>
    </citation>
    <scope>NUCLEOTIDE SEQUENCE</scope>
    <source>
        <strain evidence="2">IBT 16849</strain>
    </source>
</reference>
<gene>
    <name evidence="2" type="ORF">N7472_010440</name>
</gene>
<dbReference type="OrthoDB" id="4350666at2759"/>
<protein>
    <submittedName>
        <fullName evidence="2">Uncharacterized protein</fullName>
    </submittedName>
</protein>
<dbReference type="EMBL" id="JAPQKP010000006">
    <property type="protein sequence ID" value="KAJ5185600.1"/>
    <property type="molecule type" value="Genomic_DNA"/>
</dbReference>
<sequence length="326" mass="37357">MDFDEKYRQQNNFQALPLELGLQLCGTALGYIFALQVPVGLVRIPQSHFWSIIVIQVLRTLVVILTSGRDSNHLVYKTAPKDLNWVLVGPEFHCLHHVYPDRYIGSFIKLFDWICGTAYSFRGKRFVITESGPFGQAMVTELEREGVQDIRSLKFGTDWDHHHLEKAAEALITCDILILAHDTEGDDAKSNCDSAVRLVQLFKEHRTNENSNPTLPEVWYVDSEIETHQSFKITQLHGDSNSNVRFLPHARSYYDDPDILYRHIVASGLQSSMVSAMPSAVWAAKCSMWWIRRGARYISVSNTGFAFLNYFKFMYLVPYAQEVDRA</sequence>
<keyword evidence="1" id="KW-1133">Transmembrane helix</keyword>
<evidence type="ECO:0000313" key="2">
    <source>
        <dbReference type="EMBL" id="KAJ5185600.1"/>
    </source>
</evidence>
<comment type="caution">
    <text evidence="2">The sequence shown here is derived from an EMBL/GenBank/DDBJ whole genome shotgun (WGS) entry which is preliminary data.</text>
</comment>
<dbReference type="AlphaFoldDB" id="A0A9W9IVM0"/>